<comment type="caution">
    <text evidence="1">The sequence shown here is derived from an EMBL/GenBank/DDBJ whole genome shotgun (WGS) entry which is preliminary data.</text>
</comment>
<protein>
    <submittedName>
        <fullName evidence="1">Uncharacterized protein</fullName>
    </submittedName>
</protein>
<sequence>MIASVLPGVFKDFVSDMVECLLRGGVLWEINGLSGFLMSSQGNPLKFQSGSAFAMIDHVRLNRREGLISN</sequence>
<dbReference type="AlphaFoldDB" id="A0A812IUB1"/>
<feature type="non-terminal residue" evidence="1">
    <location>
        <position position="70"/>
    </location>
</feature>
<accession>A0A812IUB1</accession>
<dbReference type="Proteomes" id="UP000601435">
    <property type="component" value="Unassembled WGS sequence"/>
</dbReference>
<name>A0A812IUB1_9DINO</name>
<keyword evidence="2" id="KW-1185">Reference proteome</keyword>
<dbReference type="EMBL" id="CAJNJA010003107">
    <property type="protein sequence ID" value="CAE7172692.1"/>
    <property type="molecule type" value="Genomic_DNA"/>
</dbReference>
<gene>
    <name evidence="1" type="ORF">SNEC2469_LOCUS527</name>
</gene>
<evidence type="ECO:0000313" key="2">
    <source>
        <dbReference type="Proteomes" id="UP000601435"/>
    </source>
</evidence>
<evidence type="ECO:0000313" key="1">
    <source>
        <dbReference type="EMBL" id="CAE7172692.1"/>
    </source>
</evidence>
<reference evidence="1" key="1">
    <citation type="submission" date="2021-02" db="EMBL/GenBank/DDBJ databases">
        <authorList>
            <person name="Dougan E. K."/>
            <person name="Rhodes N."/>
            <person name="Thang M."/>
            <person name="Chan C."/>
        </authorList>
    </citation>
    <scope>NUCLEOTIDE SEQUENCE</scope>
</reference>
<organism evidence="1 2">
    <name type="scientific">Symbiodinium necroappetens</name>
    <dbReference type="NCBI Taxonomy" id="1628268"/>
    <lineage>
        <taxon>Eukaryota</taxon>
        <taxon>Sar</taxon>
        <taxon>Alveolata</taxon>
        <taxon>Dinophyceae</taxon>
        <taxon>Suessiales</taxon>
        <taxon>Symbiodiniaceae</taxon>
        <taxon>Symbiodinium</taxon>
    </lineage>
</organism>
<proteinExistence type="predicted"/>